<feature type="domain" description="Acyl-CoA dehydrogenase/oxidase C-terminal" evidence="6">
    <location>
        <begin position="186"/>
        <end position="296"/>
    </location>
</feature>
<proteinExistence type="inferred from homology"/>
<evidence type="ECO:0000256" key="2">
    <source>
        <dbReference type="ARBA" id="ARBA00009347"/>
    </source>
</evidence>
<dbReference type="Gene3D" id="1.20.140.10">
    <property type="entry name" value="Butyryl-CoA Dehydrogenase, subunit A, domain 3"/>
    <property type="match status" value="1"/>
</dbReference>
<dbReference type="GO" id="GO:0050660">
    <property type="term" value="F:flavin adenine dinucleotide binding"/>
    <property type="evidence" value="ECO:0007669"/>
    <property type="project" value="InterPro"/>
</dbReference>
<organism evidence="7 8">
    <name type="scientific">Actinophytocola algeriensis</name>
    <dbReference type="NCBI Taxonomy" id="1768010"/>
    <lineage>
        <taxon>Bacteria</taxon>
        <taxon>Bacillati</taxon>
        <taxon>Actinomycetota</taxon>
        <taxon>Actinomycetes</taxon>
        <taxon>Pseudonocardiales</taxon>
        <taxon>Pseudonocardiaceae</taxon>
    </lineage>
</organism>
<evidence type="ECO:0000256" key="5">
    <source>
        <dbReference type="ARBA" id="ARBA00023002"/>
    </source>
</evidence>
<evidence type="ECO:0000256" key="3">
    <source>
        <dbReference type="ARBA" id="ARBA00022630"/>
    </source>
</evidence>
<sequence>MDFALDDTQRAVADLARDVLAREPDPESAWKALGQAGLLSGEGLGVLETSLVLTEVGRAAAPLPALSTLALGVLPIVYCGASSHHTLLPPVAAGERFLTAALRGDVTADGDRLTGTAVGVPDAARAHRILVPAGDTVFLVAPSDVALTKTYSASGAPEHTVVLDGARGDRLCDTVELRRFALAGACAYGDGLLAGALSLTAEHVRTREQFGKPLATFQAVAQQIADVYIASRTLHLAAWSAIWRLAENRDPDEDLAIAAYWLAAEAMPALHTCHHLHGGLGVDDSYSMHRYYSATKDLVRLLGGVEHRLAAV</sequence>
<keyword evidence="8" id="KW-1185">Reference proteome</keyword>
<dbReference type="Pfam" id="PF00441">
    <property type="entry name" value="Acyl-CoA_dh_1"/>
    <property type="match status" value="1"/>
</dbReference>
<keyword evidence="4" id="KW-0274">FAD</keyword>
<dbReference type="InterPro" id="IPR037069">
    <property type="entry name" value="AcylCoA_DH/ox_N_sf"/>
</dbReference>
<accession>A0A7W7PZ83</accession>
<evidence type="ECO:0000313" key="7">
    <source>
        <dbReference type="EMBL" id="MBB4904056.1"/>
    </source>
</evidence>
<evidence type="ECO:0000313" key="8">
    <source>
        <dbReference type="Proteomes" id="UP000520767"/>
    </source>
</evidence>
<dbReference type="AlphaFoldDB" id="A0A7W7PZ83"/>
<keyword evidence="5" id="KW-0560">Oxidoreductase</keyword>
<name>A0A7W7PZ83_9PSEU</name>
<dbReference type="InterPro" id="IPR046373">
    <property type="entry name" value="Acyl-CoA_Oxase/DH_mid-dom_sf"/>
</dbReference>
<comment type="similarity">
    <text evidence="2">Belongs to the acyl-CoA dehydrogenase family.</text>
</comment>
<evidence type="ECO:0000256" key="1">
    <source>
        <dbReference type="ARBA" id="ARBA00001974"/>
    </source>
</evidence>
<dbReference type="EMBL" id="JACHJQ010000001">
    <property type="protein sequence ID" value="MBB4904056.1"/>
    <property type="molecule type" value="Genomic_DNA"/>
</dbReference>
<protein>
    <recommendedName>
        <fullName evidence="6">Acyl-CoA dehydrogenase/oxidase C-terminal domain-containing protein</fullName>
    </recommendedName>
</protein>
<evidence type="ECO:0000259" key="6">
    <source>
        <dbReference type="Pfam" id="PF00441"/>
    </source>
</evidence>
<dbReference type="Proteomes" id="UP000520767">
    <property type="component" value="Unassembled WGS sequence"/>
</dbReference>
<evidence type="ECO:0000256" key="4">
    <source>
        <dbReference type="ARBA" id="ARBA00022827"/>
    </source>
</evidence>
<dbReference type="RefSeq" id="WP_184808361.1">
    <property type="nucleotide sequence ID" value="NZ_JACHJQ010000001.1"/>
</dbReference>
<dbReference type="Gene3D" id="2.40.110.10">
    <property type="entry name" value="Butyryl-CoA Dehydrogenase, subunit A, domain 2"/>
    <property type="match status" value="1"/>
</dbReference>
<dbReference type="PANTHER" id="PTHR43884">
    <property type="entry name" value="ACYL-COA DEHYDROGENASE"/>
    <property type="match status" value="1"/>
</dbReference>
<dbReference type="SUPFAM" id="SSF56645">
    <property type="entry name" value="Acyl-CoA dehydrogenase NM domain-like"/>
    <property type="match status" value="1"/>
</dbReference>
<dbReference type="Gene3D" id="1.10.540.10">
    <property type="entry name" value="Acyl-CoA dehydrogenase/oxidase, N-terminal domain"/>
    <property type="match status" value="1"/>
</dbReference>
<dbReference type="PANTHER" id="PTHR43884:SF20">
    <property type="entry name" value="ACYL-COA DEHYDROGENASE FADE28"/>
    <property type="match status" value="1"/>
</dbReference>
<reference evidence="7 8" key="1">
    <citation type="submission" date="2020-08" db="EMBL/GenBank/DDBJ databases">
        <title>Genomic Encyclopedia of Type Strains, Phase III (KMG-III): the genomes of soil and plant-associated and newly described type strains.</title>
        <authorList>
            <person name="Whitman W."/>
        </authorList>
    </citation>
    <scope>NUCLEOTIDE SEQUENCE [LARGE SCALE GENOMIC DNA]</scope>
    <source>
        <strain evidence="7 8">CECT 8960</strain>
    </source>
</reference>
<comment type="cofactor">
    <cofactor evidence="1">
        <name>FAD</name>
        <dbReference type="ChEBI" id="CHEBI:57692"/>
    </cofactor>
</comment>
<comment type="caution">
    <text evidence="7">The sequence shown here is derived from an EMBL/GenBank/DDBJ whole genome shotgun (WGS) entry which is preliminary data.</text>
</comment>
<dbReference type="InterPro" id="IPR009100">
    <property type="entry name" value="AcylCoA_DH/oxidase_NM_dom_sf"/>
</dbReference>
<keyword evidence="3" id="KW-0285">Flavoprotein</keyword>
<dbReference type="GO" id="GO:0003995">
    <property type="term" value="F:acyl-CoA dehydrogenase activity"/>
    <property type="evidence" value="ECO:0007669"/>
    <property type="project" value="TreeGrafter"/>
</dbReference>
<gene>
    <name evidence="7" type="ORF">FHR82_000266</name>
</gene>
<dbReference type="InterPro" id="IPR036250">
    <property type="entry name" value="AcylCo_DH-like_C"/>
</dbReference>
<dbReference type="SUPFAM" id="SSF47203">
    <property type="entry name" value="Acyl-CoA dehydrogenase C-terminal domain-like"/>
    <property type="match status" value="1"/>
</dbReference>
<dbReference type="InterPro" id="IPR009075">
    <property type="entry name" value="AcylCo_DH/oxidase_C"/>
</dbReference>